<dbReference type="OrthoDB" id="9812986at2"/>
<name>A0A418VYH7_9PROT</name>
<evidence type="ECO:0000259" key="4">
    <source>
        <dbReference type="SMART" id="SM00822"/>
    </source>
</evidence>
<dbReference type="Proteomes" id="UP000283458">
    <property type="component" value="Unassembled WGS sequence"/>
</dbReference>
<organism evidence="5 6">
    <name type="scientific">Azospirillum cavernae</name>
    <dbReference type="NCBI Taxonomy" id="2320860"/>
    <lineage>
        <taxon>Bacteria</taxon>
        <taxon>Pseudomonadati</taxon>
        <taxon>Pseudomonadota</taxon>
        <taxon>Alphaproteobacteria</taxon>
        <taxon>Rhodospirillales</taxon>
        <taxon>Azospirillaceae</taxon>
        <taxon>Azospirillum</taxon>
    </lineage>
</organism>
<dbReference type="FunFam" id="3.40.50.720:FF:000084">
    <property type="entry name" value="Short-chain dehydrogenase reductase"/>
    <property type="match status" value="1"/>
</dbReference>
<dbReference type="PRINTS" id="PR00080">
    <property type="entry name" value="SDRFAMILY"/>
</dbReference>
<dbReference type="Gene3D" id="3.40.50.720">
    <property type="entry name" value="NAD(P)-binding Rossmann-like Domain"/>
    <property type="match status" value="1"/>
</dbReference>
<keyword evidence="6" id="KW-1185">Reference proteome</keyword>
<gene>
    <name evidence="5" type="ORF">D3877_19095</name>
</gene>
<reference evidence="5 6" key="1">
    <citation type="submission" date="2018-09" db="EMBL/GenBank/DDBJ databases">
        <authorList>
            <person name="Zhu H."/>
        </authorList>
    </citation>
    <scope>NUCLEOTIDE SEQUENCE [LARGE SCALE GENOMIC DNA]</scope>
    <source>
        <strain evidence="5 6">K2W22B-5</strain>
    </source>
</reference>
<feature type="domain" description="Ketoreductase" evidence="4">
    <location>
        <begin position="7"/>
        <end position="189"/>
    </location>
</feature>
<comment type="similarity">
    <text evidence="1">Belongs to the short-chain dehydrogenases/reductases (SDR) family.</text>
</comment>
<comment type="caution">
    <text evidence="5">The sequence shown here is derived from an EMBL/GenBank/DDBJ whole genome shotgun (WGS) entry which is preliminary data.</text>
</comment>
<dbReference type="InterPro" id="IPR036291">
    <property type="entry name" value="NAD(P)-bd_dom_sf"/>
</dbReference>
<evidence type="ECO:0000313" key="5">
    <source>
        <dbReference type="EMBL" id="RJF82165.1"/>
    </source>
</evidence>
<dbReference type="SUPFAM" id="SSF51735">
    <property type="entry name" value="NAD(P)-binding Rossmann-fold domains"/>
    <property type="match status" value="1"/>
</dbReference>
<dbReference type="InterPro" id="IPR002347">
    <property type="entry name" value="SDR_fam"/>
</dbReference>
<evidence type="ECO:0000256" key="3">
    <source>
        <dbReference type="ARBA" id="ARBA00023027"/>
    </source>
</evidence>
<accession>A0A418VYH7</accession>
<dbReference type="InterPro" id="IPR057326">
    <property type="entry name" value="KR_dom"/>
</dbReference>
<dbReference type="CDD" id="cd05233">
    <property type="entry name" value="SDR_c"/>
    <property type="match status" value="1"/>
</dbReference>
<dbReference type="PROSITE" id="PS00061">
    <property type="entry name" value="ADH_SHORT"/>
    <property type="match status" value="1"/>
</dbReference>
<dbReference type="PANTHER" id="PTHR24321:SF8">
    <property type="entry name" value="ESTRADIOL 17-BETA-DEHYDROGENASE 8-RELATED"/>
    <property type="match status" value="1"/>
</dbReference>
<dbReference type="AlphaFoldDB" id="A0A418VYH7"/>
<evidence type="ECO:0000256" key="1">
    <source>
        <dbReference type="ARBA" id="ARBA00006484"/>
    </source>
</evidence>
<dbReference type="PANTHER" id="PTHR24321">
    <property type="entry name" value="DEHYDROGENASES, SHORT CHAIN"/>
    <property type="match status" value="1"/>
</dbReference>
<dbReference type="InterPro" id="IPR020904">
    <property type="entry name" value="Sc_DH/Rdtase_CS"/>
</dbReference>
<proteinExistence type="inferred from homology"/>
<evidence type="ECO:0000313" key="6">
    <source>
        <dbReference type="Proteomes" id="UP000283458"/>
    </source>
</evidence>
<dbReference type="RefSeq" id="WP_119832247.1">
    <property type="nucleotide sequence ID" value="NZ_QYUL01000002.1"/>
</dbReference>
<dbReference type="EMBL" id="QYUL01000002">
    <property type="protein sequence ID" value="RJF82165.1"/>
    <property type="molecule type" value="Genomic_DNA"/>
</dbReference>
<evidence type="ECO:0000256" key="2">
    <source>
        <dbReference type="ARBA" id="ARBA00023002"/>
    </source>
</evidence>
<dbReference type="NCBIfam" id="NF005559">
    <property type="entry name" value="PRK07231.1"/>
    <property type="match status" value="1"/>
</dbReference>
<dbReference type="Pfam" id="PF13561">
    <property type="entry name" value="adh_short_C2"/>
    <property type="match status" value="1"/>
</dbReference>
<dbReference type="GO" id="GO:0047936">
    <property type="term" value="F:glucose 1-dehydrogenase [NAD(P)+] activity"/>
    <property type="evidence" value="ECO:0007669"/>
    <property type="project" value="UniProtKB-EC"/>
</dbReference>
<dbReference type="EC" id="1.1.1.47" evidence="5"/>
<keyword evidence="2 5" id="KW-0560">Oxidoreductase</keyword>
<sequence length="251" mass="25503">MAGFTGKIVLVTGATSGIGEATARAFARSGATVVAVGRNQDKGAAVAAECAAVGGVGSLFLAADVTEPEAMSGVVGQVMERFGRLDVAFNNAGWQEPRAPLDEQPDAVFDQVFDTNVRALFLAMKAEIAVMRGQGGGVVINNASVSGVRNPNPGLSLYAASKAAALALTRSAAMECAPQGIRINAVSPGRIVTPMMLGSKIADMSVVAAGLPARRLGQPEEVAEAVLWLASDAASFVIGHNFCVDGGFLAA</sequence>
<keyword evidence="3" id="KW-0520">NAD</keyword>
<dbReference type="SMART" id="SM00822">
    <property type="entry name" value="PKS_KR"/>
    <property type="match status" value="1"/>
</dbReference>
<dbReference type="PRINTS" id="PR00081">
    <property type="entry name" value="GDHRDH"/>
</dbReference>
<protein>
    <submittedName>
        <fullName evidence="5">Glucose 1-dehydrogenase</fullName>
        <ecNumber evidence="5">1.1.1.47</ecNumber>
    </submittedName>
</protein>